<dbReference type="AlphaFoldDB" id="A0A497TYV5"/>
<dbReference type="Proteomes" id="UP000233767">
    <property type="component" value="Unassembled WGS sequence"/>
</dbReference>
<evidence type="ECO:0008006" key="5">
    <source>
        <dbReference type="Google" id="ProtNLM"/>
    </source>
</evidence>
<dbReference type="EMBL" id="RCCB01000012">
    <property type="protein sequence ID" value="RLJ24381.1"/>
    <property type="molecule type" value="Genomic_DNA"/>
</dbReference>
<sequence>MTNKKLILGIAAGVAALAVVGIICNKKGYINFGSMLDKAGDMAGKVKDTLGKIKDSAVAEADSVIQESKNIAGKAINAATGVNDKASNAVS</sequence>
<gene>
    <name evidence="1" type="ORF">B0G92_1690</name>
    <name evidence="2" type="ORF">CLV50_2262</name>
</gene>
<dbReference type="RefSeq" id="WP_101471763.1">
    <property type="nucleotide sequence ID" value="NZ_PJND01000007.1"/>
</dbReference>
<comment type="caution">
    <text evidence="2">The sequence shown here is derived from an EMBL/GenBank/DDBJ whole genome shotgun (WGS) entry which is preliminary data.</text>
</comment>
<name>A0A497TYV5_9FLAO</name>
<accession>A0A497TYV5</accession>
<reference evidence="1 3" key="1">
    <citation type="submission" date="2017-12" db="EMBL/GenBank/DDBJ databases">
        <title>Genomic Encyclopedia of Type Strains, Phase III (KMG-III): the genomes of soil and plant-associated and newly described type strains.</title>
        <authorList>
            <person name="Whitman W."/>
        </authorList>
    </citation>
    <scope>NUCLEOTIDE SEQUENCE [LARGE SCALE GENOMIC DNA]</scope>
    <source>
        <strain evidence="1 3">IP-10</strain>
    </source>
</reference>
<evidence type="ECO:0000313" key="3">
    <source>
        <dbReference type="Proteomes" id="UP000233767"/>
    </source>
</evidence>
<reference evidence="2 4" key="2">
    <citation type="submission" date="2018-10" db="EMBL/GenBank/DDBJ databases">
        <title>Genomic Encyclopedia of Archaeal and Bacterial Type Strains, Phase II (KMG-II): from individual species to whole genera.</title>
        <authorList>
            <person name="Goeker M."/>
        </authorList>
    </citation>
    <scope>NUCLEOTIDE SEQUENCE [LARGE SCALE GENOMIC DNA]</scope>
    <source>
        <strain evidence="2 4">DSM 21886</strain>
    </source>
</reference>
<protein>
    <recommendedName>
        <fullName evidence="5">YtxH-like protein</fullName>
    </recommendedName>
</protein>
<organism evidence="2 4">
    <name type="scientific">Flavobacterium lindanitolerans</name>
    <dbReference type="NCBI Taxonomy" id="428988"/>
    <lineage>
        <taxon>Bacteria</taxon>
        <taxon>Pseudomonadati</taxon>
        <taxon>Bacteroidota</taxon>
        <taxon>Flavobacteriia</taxon>
        <taxon>Flavobacteriales</taxon>
        <taxon>Flavobacteriaceae</taxon>
        <taxon>Flavobacterium</taxon>
    </lineage>
</organism>
<dbReference type="Proteomes" id="UP000275027">
    <property type="component" value="Unassembled WGS sequence"/>
</dbReference>
<evidence type="ECO:0000313" key="4">
    <source>
        <dbReference type="Proteomes" id="UP000275027"/>
    </source>
</evidence>
<dbReference type="EMBL" id="PJND01000007">
    <property type="protein sequence ID" value="PKW30041.1"/>
    <property type="molecule type" value="Genomic_DNA"/>
</dbReference>
<proteinExistence type="predicted"/>
<keyword evidence="3" id="KW-1185">Reference proteome</keyword>
<evidence type="ECO:0000313" key="2">
    <source>
        <dbReference type="EMBL" id="RLJ24381.1"/>
    </source>
</evidence>
<evidence type="ECO:0000313" key="1">
    <source>
        <dbReference type="EMBL" id="PKW30041.1"/>
    </source>
</evidence>